<keyword evidence="2" id="KW-1185">Reference proteome</keyword>
<proteinExistence type="predicted"/>
<evidence type="ECO:0000313" key="1">
    <source>
        <dbReference type="EMBL" id="KAF2143404.1"/>
    </source>
</evidence>
<accession>A0A6A6BJF1</accession>
<dbReference type="AlphaFoldDB" id="A0A6A6BJF1"/>
<evidence type="ECO:0000313" key="2">
    <source>
        <dbReference type="Proteomes" id="UP000799438"/>
    </source>
</evidence>
<gene>
    <name evidence="1" type="ORF">K452DRAFT_170561</name>
</gene>
<protein>
    <submittedName>
        <fullName evidence="1">Uncharacterized protein</fullName>
    </submittedName>
</protein>
<dbReference type="Proteomes" id="UP000799438">
    <property type="component" value="Unassembled WGS sequence"/>
</dbReference>
<name>A0A6A6BJF1_9PEZI</name>
<sequence>MPGLGLRLGLRLRGRAQVMEWRRVWLHGEARARTRRRWGFMRGRGGRGVVGFLVVWGMDGRRSSDSSLSLSLLVWPGRGGLGCEARTACLPPGLGLGSACMQASKQASKL</sequence>
<dbReference type="EMBL" id="ML995482">
    <property type="protein sequence ID" value="KAF2143404.1"/>
    <property type="molecule type" value="Genomic_DNA"/>
</dbReference>
<dbReference type="GeneID" id="54293283"/>
<organism evidence="1 2">
    <name type="scientific">Aplosporella prunicola CBS 121167</name>
    <dbReference type="NCBI Taxonomy" id="1176127"/>
    <lineage>
        <taxon>Eukaryota</taxon>
        <taxon>Fungi</taxon>
        <taxon>Dikarya</taxon>
        <taxon>Ascomycota</taxon>
        <taxon>Pezizomycotina</taxon>
        <taxon>Dothideomycetes</taxon>
        <taxon>Dothideomycetes incertae sedis</taxon>
        <taxon>Botryosphaeriales</taxon>
        <taxon>Aplosporellaceae</taxon>
        <taxon>Aplosporella</taxon>
    </lineage>
</organism>
<dbReference type="RefSeq" id="XP_033399116.1">
    <property type="nucleotide sequence ID" value="XM_033535787.1"/>
</dbReference>
<reference evidence="1" key="1">
    <citation type="journal article" date="2020" name="Stud. Mycol.">
        <title>101 Dothideomycetes genomes: a test case for predicting lifestyles and emergence of pathogens.</title>
        <authorList>
            <person name="Haridas S."/>
            <person name="Albert R."/>
            <person name="Binder M."/>
            <person name="Bloem J."/>
            <person name="Labutti K."/>
            <person name="Salamov A."/>
            <person name="Andreopoulos B."/>
            <person name="Baker S."/>
            <person name="Barry K."/>
            <person name="Bills G."/>
            <person name="Bluhm B."/>
            <person name="Cannon C."/>
            <person name="Castanera R."/>
            <person name="Culley D."/>
            <person name="Daum C."/>
            <person name="Ezra D."/>
            <person name="Gonzalez J."/>
            <person name="Henrissat B."/>
            <person name="Kuo A."/>
            <person name="Liang C."/>
            <person name="Lipzen A."/>
            <person name="Lutzoni F."/>
            <person name="Magnuson J."/>
            <person name="Mondo S."/>
            <person name="Nolan M."/>
            <person name="Ohm R."/>
            <person name="Pangilinan J."/>
            <person name="Park H.-J."/>
            <person name="Ramirez L."/>
            <person name="Alfaro M."/>
            <person name="Sun H."/>
            <person name="Tritt A."/>
            <person name="Yoshinaga Y."/>
            <person name="Zwiers L.-H."/>
            <person name="Turgeon B."/>
            <person name="Goodwin S."/>
            <person name="Spatafora J."/>
            <person name="Crous P."/>
            <person name="Grigoriev I."/>
        </authorList>
    </citation>
    <scope>NUCLEOTIDE SEQUENCE</scope>
    <source>
        <strain evidence="1">CBS 121167</strain>
    </source>
</reference>